<accession>A0A1D3DXW9</accession>
<keyword evidence="2" id="KW-1185">Reference proteome</keyword>
<reference evidence="1 2" key="1">
    <citation type="journal article" date="2013" name="Genome Announc.">
        <title>Genome Sequence of Streptomyces violaceusniger Strain SPC6, a Halotolerant Streptomycete That Exhibits Rapid Growth and Development.</title>
        <authorList>
            <person name="Chen X."/>
            <person name="Zhang B."/>
            <person name="Zhang W."/>
            <person name="Wu X."/>
            <person name="Zhang M."/>
            <person name="Chen T."/>
            <person name="Liu G."/>
            <person name="Dyson P."/>
        </authorList>
    </citation>
    <scope>NUCLEOTIDE SEQUENCE [LARGE SCALE GENOMIC DNA]</scope>
    <source>
        <strain evidence="1 2">SPC6</strain>
    </source>
</reference>
<comment type="caution">
    <text evidence="1">The sequence shown here is derived from an EMBL/GenBank/DDBJ whole genome shotgun (WGS) entry which is preliminary data.</text>
</comment>
<evidence type="ECO:0000313" key="2">
    <source>
        <dbReference type="Proteomes" id="UP000095329"/>
    </source>
</evidence>
<dbReference type="EMBL" id="ASHX02000001">
    <property type="protein sequence ID" value="OEJ97164.1"/>
    <property type="molecule type" value="Genomic_DNA"/>
</dbReference>
<dbReference type="AlphaFoldDB" id="A0A1D3DXW9"/>
<sequence>MAHPTNTTALRHALRREAPTTLGLLADEHDFAAMRRYRTFTFHDHPTYLRETERLLRILAADGTHTTVTLFDPEDYAAYCAETGLDPDTRASRTRYTAEIAARGARVPYTGQPIEDLVPLLVNTAVRHATHAYATLLLDEAGPCADCGQDIGRAAFDQASRAVLRILDLAGPGAHQLVCSVPAADEHLLAVLRTDRTVPDPARLDSTEGTEFLTVLAAGIARDTPGGLVLRTSGPAGPDRLRGWRLDHGRLVPLTEAEVFNAYCTDADTGEPLPPEHGVEYHAGFDLAPDDGRPTHH</sequence>
<dbReference type="STRING" id="1306406.J116_024615"/>
<proteinExistence type="predicted"/>
<name>A0A1D3DXW9_9ACTN</name>
<organism evidence="1 2">
    <name type="scientific">Streptomyces thermolilacinus SPC6</name>
    <dbReference type="NCBI Taxonomy" id="1306406"/>
    <lineage>
        <taxon>Bacteria</taxon>
        <taxon>Bacillati</taxon>
        <taxon>Actinomycetota</taxon>
        <taxon>Actinomycetes</taxon>
        <taxon>Kitasatosporales</taxon>
        <taxon>Streptomycetaceae</taxon>
        <taxon>Streptomyces</taxon>
    </lineage>
</organism>
<protein>
    <submittedName>
        <fullName evidence="1">Uncharacterized protein</fullName>
    </submittedName>
</protein>
<evidence type="ECO:0000313" key="1">
    <source>
        <dbReference type="EMBL" id="OEJ97164.1"/>
    </source>
</evidence>
<dbReference type="RefSeq" id="WP_023589737.1">
    <property type="nucleotide sequence ID" value="NZ_ASHX02000001.1"/>
</dbReference>
<gene>
    <name evidence="1" type="ORF">J116_024615</name>
</gene>
<dbReference type="Proteomes" id="UP000095329">
    <property type="component" value="Unassembled WGS sequence"/>
</dbReference>
<dbReference type="eggNOG" id="ENOG5033S1B">
    <property type="taxonomic scope" value="Bacteria"/>
</dbReference>
<dbReference type="OrthoDB" id="3428054at2"/>